<comment type="caution">
    <text evidence="1">The sequence shown here is derived from an EMBL/GenBank/DDBJ whole genome shotgun (WGS) entry which is preliminary data.</text>
</comment>
<sequence length="261" mass="27782">MIGRQLIGMAIMATLTGTAQARTEQWTASGSGQDIVVTDCADCDEDIGIMLSCRGEGQPAMLYVPFLAQENDPGRSPAASQLVFSVDGVSFPYEPSFELWGQIGYVPVIPVGQDETLLDAMQSGTYVDVAYDGGSVQFPLTGSRAAFAAFSRNCAWSGAGIEPPETGSSGGDGMPQSAMLPIRTRSWGGKVRNDPSMDGRQIGSLREMDPITVIEEVPHSMMNGYPWFRIQFAGGEGYQWGGIICQPPGVTISGTFGVCTR</sequence>
<dbReference type="AlphaFoldDB" id="A0A2G1QQT0"/>
<evidence type="ECO:0000313" key="2">
    <source>
        <dbReference type="Proteomes" id="UP000221168"/>
    </source>
</evidence>
<dbReference type="RefSeq" id="WP_099304091.1">
    <property type="nucleotide sequence ID" value="NZ_PDVP01000002.1"/>
</dbReference>
<name>A0A2G1QQT0_9HYPH</name>
<evidence type="ECO:0000313" key="1">
    <source>
        <dbReference type="EMBL" id="PHP67863.1"/>
    </source>
</evidence>
<reference evidence="1 2" key="1">
    <citation type="submission" date="2017-10" db="EMBL/GenBank/DDBJ databases">
        <title>Sedimentibacterium mangrovi gen. nov., sp. nov., a novel member of family Phyllobacteriacea isolated from mangrove sediment.</title>
        <authorList>
            <person name="Liao H."/>
            <person name="Tian Y."/>
        </authorList>
    </citation>
    <scope>NUCLEOTIDE SEQUENCE [LARGE SCALE GENOMIC DNA]</scope>
    <source>
        <strain evidence="1 2">X9-2-2</strain>
    </source>
</reference>
<dbReference type="OrthoDB" id="8457000at2"/>
<keyword evidence="2" id="KW-1185">Reference proteome</keyword>
<protein>
    <submittedName>
        <fullName evidence="1">Uncharacterized protein</fullName>
    </submittedName>
</protein>
<proteinExistence type="predicted"/>
<accession>A0A2G1QQT0</accession>
<organism evidence="1 2">
    <name type="scientific">Zhengella mangrovi</name>
    <dbReference type="NCBI Taxonomy" id="1982044"/>
    <lineage>
        <taxon>Bacteria</taxon>
        <taxon>Pseudomonadati</taxon>
        <taxon>Pseudomonadota</taxon>
        <taxon>Alphaproteobacteria</taxon>
        <taxon>Hyphomicrobiales</taxon>
        <taxon>Notoacmeibacteraceae</taxon>
        <taxon>Zhengella</taxon>
    </lineage>
</organism>
<dbReference type="Proteomes" id="UP000221168">
    <property type="component" value="Unassembled WGS sequence"/>
</dbReference>
<dbReference type="EMBL" id="PDVP01000002">
    <property type="protein sequence ID" value="PHP67863.1"/>
    <property type="molecule type" value="Genomic_DNA"/>
</dbReference>
<gene>
    <name evidence="1" type="ORF">CSC94_04055</name>
</gene>